<dbReference type="STRING" id="936435.F8QE80"/>
<feature type="compositionally biased region" description="Polar residues" evidence="1">
    <location>
        <begin position="30"/>
        <end position="46"/>
    </location>
</feature>
<name>F8QE80_SERL3</name>
<reference evidence="3" key="1">
    <citation type="journal article" date="2011" name="Science">
        <title>The plant cell wall-decomposing machinery underlies the functional diversity of forest fungi.</title>
        <authorList>
            <person name="Eastwood D.C."/>
            <person name="Floudas D."/>
            <person name="Binder M."/>
            <person name="Majcherczyk A."/>
            <person name="Schneider P."/>
            <person name="Aerts A."/>
            <person name="Asiegbu F.O."/>
            <person name="Baker S.E."/>
            <person name="Barry K."/>
            <person name="Bendiksby M."/>
            <person name="Blumentritt M."/>
            <person name="Coutinho P.M."/>
            <person name="Cullen D."/>
            <person name="de Vries R.P."/>
            <person name="Gathman A."/>
            <person name="Goodell B."/>
            <person name="Henrissat B."/>
            <person name="Ihrmark K."/>
            <person name="Kauserud H."/>
            <person name="Kohler A."/>
            <person name="LaButti K."/>
            <person name="Lapidus A."/>
            <person name="Lavin J.L."/>
            <person name="Lee Y.-H."/>
            <person name="Lindquist E."/>
            <person name="Lilly W."/>
            <person name="Lucas S."/>
            <person name="Morin E."/>
            <person name="Murat C."/>
            <person name="Oguiza J.A."/>
            <person name="Park J."/>
            <person name="Pisabarro A.G."/>
            <person name="Riley R."/>
            <person name="Rosling A."/>
            <person name="Salamov A."/>
            <person name="Schmidt O."/>
            <person name="Schmutz J."/>
            <person name="Skrede I."/>
            <person name="Stenlid J."/>
            <person name="Wiebenga A."/>
            <person name="Xie X."/>
            <person name="Kuees U."/>
            <person name="Hibbett D.S."/>
            <person name="Hoffmeister D."/>
            <person name="Hoegberg N."/>
            <person name="Martin F."/>
            <person name="Grigoriev I.V."/>
            <person name="Watkinson S.C."/>
        </authorList>
    </citation>
    <scope>NUCLEOTIDE SEQUENCE [LARGE SCALE GENOMIC DNA]</scope>
    <source>
        <strain evidence="3">strain S7.3</strain>
    </source>
</reference>
<accession>F8QE80</accession>
<dbReference type="HOGENOM" id="CLU_940622_0_0_1"/>
<keyword evidence="3" id="KW-1185">Reference proteome</keyword>
<feature type="compositionally biased region" description="Low complexity" evidence="1">
    <location>
        <begin position="1"/>
        <end position="14"/>
    </location>
</feature>
<organism evidence="3">
    <name type="scientific">Serpula lacrymans var. lacrymans (strain S7.3)</name>
    <name type="common">Dry rot fungus</name>
    <dbReference type="NCBI Taxonomy" id="936435"/>
    <lineage>
        <taxon>Eukaryota</taxon>
        <taxon>Fungi</taxon>
        <taxon>Dikarya</taxon>
        <taxon>Basidiomycota</taxon>
        <taxon>Agaricomycotina</taxon>
        <taxon>Agaricomycetes</taxon>
        <taxon>Agaricomycetidae</taxon>
        <taxon>Boletales</taxon>
        <taxon>Coniophorineae</taxon>
        <taxon>Serpulaceae</taxon>
        <taxon>Serpula</taxon>
    </lineage>
</organism>
<evidence type="ECO:0000313" key="2">
    <source>
        <dbReference type="EMBL" id="EGN93455.1"/>
    </source>
</evidence>
<feature type="region of interest" description="Disordered" evidence="1">
    <location>
        <begin position="1"/>
        <end position="48"/>
    </location>
</feature>
<sequence length="322" mass="36525">MSGLMSSRVTSSSSLTPTRNSGDNLLFLPSTPSTPSRSQAQTSWPCSDSAEDMLVRENVKRLKSLGVDLCRTHKLPPRTLDKFAELATDVKMLMDIKCHLISLKTAFCTSERNKVLVHLESVDFWKLLNDRLRVRLLSPDLTAYITDLADHVFDMLEKNPSLFKLWTGIQKKQNIATLAKSLVPAGLMDMTLTHWARIAFLRSALIEFRRLIALQGSEERPANENSALEYGDNVWKDEQFWVYVDQLLDEARKQTRNGALSTEEWEDTVKDLFTEILQVDMATYSEPGKLIPPSTLCLSDQGTKTFFISHVLVKQISLRMVK</sequence>
<dbReference type="InParanoid" id="F8QE80"/>
<dbReference type="OrthoDB" id="3177248at2759"/>
<dbReference type="Proteomes" id="UP000008063">
    <property type="component" value="Unassembled WGS sequence"/>
</dbReference>
<evidence type="ECO:0000313" key="3">
    <source>
        <dbReference type="Proteomes" id="UP000008063"/>
    </source>
</evidence>
<gene>
    <name evidence="2" type="ORF">SERLA73DRAFT_156379</name>
</gene>
<protein>
    <submittedName>
        <fullName evidence="2">Uncharacterized protein</fullName>
    </submittedName>
</protein>
<proteinExistence type="predicted"/>
<dbReference type="EMBL" id="GL945492">
    <property type="protein sequence ID" value="EGN93455.1"/>
    <property type="molecule type" value="Genomic_DNA"/>
</dbReference>
<dbReference type="AlphaFoldDB" id="F8QE80"/>
<evidence type="ECO:0000256" key="1">
    <source>
        <dbReference type="SAM" id="MobiDB-lite"/>
    </source>
</evidence>